<dbReference type="eggNOG" id="COG0768">
    <property type="taxonomic scope" value="Bacteria"/>
</dbReference>
<dbReference type="PANTHER" id="PTHR30627">
    <property type="entry name" value="PEPTIDOGLYCAN D,D-TRANSPEPTIDASE"/>
    <property type="match status" value="1"/>
</dbReference>
<dbReference type="Pfam" id="PF00905">
    <property type="entry name" value="Transpeptidase"/>
    <property type="match status" value="1"/>
</dbReference>
<keyword evidence="1" id="KW-0472">Membrane</keyword>
<dbReference type="Proteomes" id="UP000000269">
    <property type="component" value="Chromosome"/>
</dbReference>
<feature type="domain" description="Penicillin-binding protein transpeptidase" evidence="2">
    <location>
        <begin position="157"/>
        <end position="458"/>
    </location>
</feature>
<dbReference type="Gene3D" id="3.90.1310.10">
    <property type="entry name" value="Penicillin-binding protein 2a (Domain 2)"/>
    <property type="match status" value="1"/>
</dbReference>
<keyword evidence="5" id="KW-1185">Reference proteome</keyword>
<dbReference type="Pfam" id="PF21922">
    <property type="entry name" value="PBP_dimer_2"/>
    <property type="match status" value="1"/>
</dbReference>
<evidence type="ECO:0000259" key="2">
    <source>
        <dbReference type="Pfam" id="PF00905"/>
    </source>
</evidence>
<dbReference type="GO" id="GO:0016757">
    <property type="term" value="F:glycosyltransferase activity"/>
    <property type="evidence" value="ECO:0007669"/>
    <property type="project" value="UniProtKB-KW"/>
</dbReference>
<protein>
    <submittedName>
        <fullName evidence="4">Peptidoglycan glycosyltransferase</fullName>
        <ecNumber evidence="4">2.4.1.129</ecNumber>
    </submittedName>
</protein>
<dbReference type="EC" id="2.4.1.129" evidence="4"/>
<dbReference type="EMBL" id="CP000853">
    <property type="protein sequence ID" value="ABW20107.1"/>
    <property type="molecule type" value="Genomic_DNA"/>
</dbReference>
<name>A8MJX5_ALKOO</name>
<accession>A8MJX5</accession>
<evidence type="ECO:0000313" key="4">
    <source>
        <dbReference type="EMBL" id="ABW20107.1"/>
    </source>
</evidence>
<evidence type="ECO:0000313" key="5">
    <source>
        <dbReference type="Proteomes" id="UP000000269"/>
    </source>
</evidence>
<organism evidence="4 5">
    <name type="scientific">Alkaliphilus oremlandii (strain OhILAs)</name>
    <name type="common">Clostridium oremlandii (strain OhILAs)</name>
    <dbReference type="NCBI Taxonomy" id="350688"/>
    <lineage>
        <taxon>Bacteria</taxon>
        <taxon>Bacillati</taxon>
        <taxon>Bacillota</taxon>
        <taxon>Clostridia</taxon>
        <taxon>Peptostreptococcales</taxon>
        <taxon>Natronincolaceae</taxon>
        <taxon>Alkaliphilus</taxon>
    </lineage>
</organism>
<dbReference type="InterPro" id="IPR001460">
    <property type="entry name" value="PCN-bd_Tpept"/>
</dbReference>
<dbReference type="HOGENOM" id="CLU_009289_1_0_9"/>
<dbReference type="GO" id="GO:0005886">
    <property type="term" value="C:plasma membrane"/>
    <property type="evidence" value="ECO:0007669"/>
    <property type="project" value="TreeGrafter"/>
</dbReference>
<gene>
    <name evidence="4" type="ordered locus">Clos_2576</name>
</gene>
<dbReference type="Gene3D" id="3.40.710.10">
    <property type="entry name" value="DD-peptidase/beta-lactamase superfamily"/>
    <property type="match status" value="1"/>
</dbReference>
<keyword evidence="4" id="KW-0328">Glycosyltransferase</keyword>
<dbReference type="InterPro" id="IPR012338">
    <property type="entry name" value="Beta-lactam/transpept-like"/>
</dbReference>
<keyword evidence="1" id="KW-1133">Transmembrane helix</keyword>
<proteinExistence type="predicted"/>
<evidence type="ECO:0000256" key="1">
    <source>
        <dbReference type="SAM" id="Phobius"/>
    </source>
</evidence>
<evidence type="ECO:0000259" key="3">
    <source>
        <dbReference type="Pfam" id="PF21922"/>
    </source>
</evidence>
<dbReference type="GO" id="GO:0008658">
    <property type="term" value="F:penicillin binding"/>
    <property type="evidence" value="ECO:0007669"/>
    <property type="project" value="InterPro"/>
</dbReference>
<dbReference type="InterPro" id="IPR054120">
    <property type="entry name" value="PBPA_dimer"/>
</dbReference>
<feature type="domain" description="Penicillin binding protein A dimerisation" evidence="3">
    <location>
        <begin position="54"/>
        <end position="134"/>
    </location>
</feature>
<dbReference type="STRING" id="350688.Clos_2576"/>
<keyword evidence="4" id="KW-0808">Transferase</keyword>
<dbReference type="GO" id="GO:0071555">
    <property type="term" value="P:cell wall organization"/>
    <property type="evidence" value="ECO:0007669"/>
    <property type="project" value="TreeGrafter"/>
</dbReference>
<dbReference type="KEGG" id="aoe:Clos_2576"/>
<keyword evidence="1" id="KW-0812">Transmembrane</keyword>
<dbReference type="SUPFAM" id="SSF56601">
    <property type="entry name" value="beta-lactamase/transpeptidase-like"/>
    <property type="match status" value="1"/>
</dbReference>
<dbReference type="GO" id="GO:0071972">
    <property type="term" value="F:peptidoglycan L,D-transpeptidase activity"/>
    <property type="evidence" value="ECO:0007669"/>
    <property type="project" value="TreeGrafter"/>
</dbReference>
<dbReference type="RefSeq" id="WP_012160414.1">
    <property type="nucleotide sequence ID" value="NC_009922.1"/>
</dbReference>
<sequence length="466" mass="50367">MENNRKIVHVIVFVSLLFFSIIAYLTYFQIFKSAEMAVNPYNKRQLAREEKTIRGSIFDRSGTVLAETQINESGQENRVYPFNRLYSHLIGYSSKQYGKAGIESYYNGRLLALGEENILSRIQQMITEDKIKGHDLLLTIDHPLQKKSSELMEGKTGAIVALNPKTGEVLAMVSKPDYNPNNLLENWDSLLADPKSPLLNRSISGLYPPGSIYKTVIAAGVLKDGGIDTNYDCTGAITIDGYVLTDAGKRAHGHLDLRDSMIVSCNTNFARMGVALGSDKVTEISKDFFLGKKNGSDMPIAESRYPYTKMSPTDVAAVSIGQGKLLVTPMHMAVVAATFANDGTMMEPYIVEEVRSADGRVVASGRSQGTQIVSAEIAKEVADMMVAVVSQGTGTNARLSGVKVAGKTGTAENETGENHSWFIGFAPADDPQIAVAVILESEGRSGGAAAAPIAREVIRQGLKGGK</sequence>
<dbReference type="SUPFAM" id="SSF56519">
    <property type="entry name" value="Penicillin binding protein dimerisation domain"/>
    <property type="match status" value="1"/>
</dbReference>
<feature type="transmembrane region" description="Helical" evidence="1">
    <location>
        <begin position="7"/>
        <end position="27"/>
    </location>
</feature>
<dbReference type="InterPro" id="IPR036138">
    <property type="entry name" value="PBP_dimer_sf"/>
</dbReference>
<dbReference type="OrthoDB" id="9766847at2"/>
<dbReference type="PANTHER" id="PTHR30627:SF24">
    <property type="entry name" value="PENICILLIN-BINDING PROTEIN 4B"/>
    <property type="match status" value="1"/>
</dbReference>
<dbReference type="AlphaFoldDB" id="A8MJX5"/>
<reference evidence="5" key="1">
    <citation type="submission" date="2007-10" db="EMBL/GenBank/DDBJ databases">
        <title>Complete genome of Alkaliphilus oremlandii OhILAs.</title>
        <authorList>
            <person name="Copeland A."/>
            <person name="Lucas S."/>
            <person name="Lapidus A."/>
            <person name="Barry K."/>
            <person name="Detter J.C."/>
            <person name="Glavina del Rio T."/>
            <person name="Hammon N."/>
            <person name="Israni S."/>
            <person name="Dalin E."/>
            <person name="Tice H."/>
            <person name="Pitluck S."/>
            <person name="Chain P."/>
            <person name="Malfatti S."/>
            <person name="Shin M."/>
            <person name="Vergez L."/>
            <person name="Schmutz J."/>
            <person name="Larimer F."/>
            <person name="Land M."/>
            <person name="Hauser L."/>
            <person name="Kyrpides N."/>
            <person name="Mikhailova N."/>
            <person name="Stolz J.F."/>
            <person name="Dawson A."/>
            <person name="Fisher E."/>
            <person name="Crable B."/>
            <person name="Perera E."/>
            <person name="Lisak J."/>
            <person name="Ranganathan M."/>
            <person name="Basu P."/>
            <person name="Richardson P."/>
        </authorList>
    </citation>
    <scope>NUCLEOTIDE SEQUENCE [LARGE SCALE GENOMIC DNA]</scope>
    <source>
        <strain evidence="5">OhILAs</strain>
    </source>
</reference>
<dbReference type="InterPro" id="IPR050515">
    <property type="entry name" value="Beta-lactam/transpept"/>
</dbReference>